<evidence type="ECO:0000313" key="2">
    <source>
        <dbReference type="Proteomes" id="UP001172673"/>
    </source>
</evidence>
<accession>A0AA39CJ11</accession>
<evidence type="ECO:0000313" key="1">
    <source>
        <dbReference type="EMBL" id="KAJ9609840.1"/>
    </source>
</evidence>
<organism evidence="1 2">
    <name type="scientific">Cladophialophora chaetospira</name>
    <dbReference type="NCBI Taxonomy" id="386627"/>
    <lineage>
        <taxon>Eukaryota</taxon>
        <taxon>Fungi</taxon>
        <taxon>Dikarya</taxon>
        <taxon>Ascomycota</taxon>
        <taxon>Pezizomycotina</taxon>
        <taxon>Eurotiomycetes</taxon>
        <taxon>Chaetothyriomycetidae</taxon>
        <taxon>Chaetothyriales</taxon>
        <taxon>Herpotrichiellaceae</taxon>
        <taxon>Cladophialophora</taxon>
    </lineage>
</organism>
<keyword evidence="2" id="KW-1185">Reference proteome</keyword>
<reference evidence="1" key="1">
    <citation type="submission" date="2022-10" db="EMBL/GenBank/DDBJ databases">
        <title>Culturing micro-colonial fungi from biological soil crusts in the Mojave desert and describing Neophaeococcomyces mojavensis, and introducing the new genera and species Taxawa tesnikishii.</title>
        <authorList>
            <person name="Kurbessoian T."/>
            <person name="Stajich J.E."/>
        </authorList>
    </citation>
    <scope>NUCLEOTIDE SEQUENCE</scope>
    <source>
        <strain evidence="1">TK_41</strain>
    </source>
</reference>
<gene>
    <name evidence="1" type="ORF">H2200_006169</name>
</gene>
<comment type="caution">
    <text evidence="1">The sequence shown here is derived from an EMBL/GenBank/DDBJ whole genome shotgun (WGS) entry which is preliminary data.</text>
</comment>
<protein>
    <submittedName>
        <fullName evidence="1">Uncharacterized protein</fullName>
    </submittedName>
</protein>
<dbReference type="AlphaFoldDB" id="A0AA39CJ11"/>
<dbReference type="EMBL" id="JAPDRK010000008">
    <property type="protein sequence ID" value="KAJ9609840.1"/>
    <property type="molecule type" value="Genomic_DNA"/>
</dbReference>
<proteinExistence type="predicted"/>
<name>A0AA39CJ11_9EURO</name>
<dbReference type="InterPro" id="IPR038071">
    <property type="entry name" value="UROD/MetE-like_sf"/>
</dbReference>
<sequence>MSPIPKTLYPKGVHFVGSVPCDTTRETLTLLSKNLPDHIRRLPDGEPSNRQNFIFFQIALFRPYPELLNARVNKDTTTSGAALSDQKLREVRNYLSKLETGYDTAAIDSYHTFVTMRNEGVIPQGVRFQVSIPTPLNALSAAIAGPHRNLVEPYYEAAMKRALKNIQTQIPHEDLAIQIDCAHEFGLLEEIWRKPEEERFAPWWVGDLDDKQGIFDGVIERIVRFADQEQIAANVELGFHFCYGDIGHKHFVEPKDMGLMVKVAKALLPRLQAEGRKVSWIHMPVPKERDDEAYFEPLRSLVPILREGQTECYPGLIRESDEAGTRRRVETARNVLGDQVAWGAASECGYGRTPRSQMGSILEIMKSVAASVR</sequence>
<dbReference type="Proteomes" id="UP001172673">
    <property type="component" value="Unassembled WGS sequence"/>
</dbReference>
<dbReference type="SUPFAM" id="SSF51726">
    <property type="entry name" value="UROD/MetE-like"/>
    <property type="match status" value="1"/>
</dbReference>
<dbReference type="Gene3D" id="3.20.20.210">
    <property type="match status" value="1"/>
</dbReference>